<evidence type="ECO:0008006" key="3">
    <source>
        <dbReference type="Google" id="ProtNLM"/>
    </source>
</evidence>
<dbReference type="Proteomes" id="UP001642464">
    <property type="component" value="Unassembled WGS sequence"/>
</dbReference>
<reference evidence="1 2" key="1">
    <citation type="submission" date="2024-02" db="EMBL/GenBank/DDBJ databases">
        <authorList>
            <person name="Chen Y."/>
            <person name="Shah S."/>
            <person name="Dougan E. K."/>
            <person name="Thang M."/>
            <person name="Chan C."/>
        </authorList>
    </citation>
    <scope>NUCLEOTIDE SEQUENCE [LARGE SCALE GENOMIC DNA]</scope>
</reference>
<proteinExistence type="predicted"/>
<comment type="caution">
    <text evidence="1">The sequence shown here is derived from an EMBL/GenBank/DDBJ whole genome shotgun (WGS) entry which is preliminary data.</text>
</comment>
<evidence type="ECO:0000313" key="2">
    <source>
        <dbReference type="Proteomes" id="UP001642464"/>
    </source>
</evidence>
<protein>
    <recommendedName>
        <fullName evidence="3">Type II protein arginine methyltransferase</fullName>
    </recommendedName>
</protein>
<keyword evidence="2" id="KW-1185">Reference proteome</keyword>
<evidence type="ECO:0000313" key="1">
    <source>
        <dbReference type="EMBL" id="CAK9031855.1"/>
    </source>
</evidence>
<feature type="non-terminal residue" evidence="1">
    <location>
        <position position="1"/>
    </location>
</feature>
<accession>A0ABP0KY86</accession>
<organism evidence="1 2">
    <name type="scientific">Durusdinium trenchii</name>
    <dbReference type="NCBI Taxonomy" id="1381693"/>
    <lineage>
        <taxon>Eukaryota</taxon>
        <taxon>Sar</taxon>
        <taxon>Alveolata</taxon>
        <taxon>Dinophyceae</taxon>
        <taxon>Suessiales</taxon>
        <taxon>Symbiodiniaceae</taxon>
        <taxon>Durusdinium</taxon>
    </lineage>
</organism>
<name>A0ABP0KY86_9DINO</name>
<dbReference type="EMBL" id="CAXAMM010013645">
    <property type="protein sequence ID" value="CAK9031855.1"/>
    <property type="molecule type" value="Genomic_DNA"/>
</dbReference>
<gene>
    <name evidence="1" type="ORF">SCF082_LOCUS19803</name>
</gene>
<sequence>AALEEAVAAALHPSRPGAVDLHHVEGNIRFRAWVRNAFLHRRFEGSRELMRAELEVFAWLPEAPTMAKVDDVFGTKDWDRHPTEREDGVQRELVAQYERNATDCAQWSLEDLLEAVGCCVKGMNAFNWFCEKHFIYEFLTRDYAAKLWEHIERRSEALHEATGQTEFRVAEVGAGTGQLTFLLRQAADEARKRKGGTGPSLSWDLRASDTGTWSTRHKRSRVKPLELVERMTYTEALAAVEPDFVLCSWMPLGTDWTQDFRNAPSVKEYILIGEVDDGCCGHPWLTWGQHVHQTNDPMFAKNRDRQDAVLAHNDNIDIFHWLGNSVKSASPGQSAFPRPDEPDIVDPDPADRVAPYARDGFVRADLGLADLQLSRYDRAHFAANSHTVSFSREAAP</sequence>